<dbReference type="EC" id="5.6.2.1" evidence="8"/>
<dbReference type="Proteomes" id="UP000240971">
    <property type="component" value="Unassembled WGS sequence"/>
</dbReference>
<dbReference type="SMART" id="SM00436">
    <property type="entry name" value="TOP1Bc"/>
    <property type="match status" value="1"/>
</dbReference>
<dbReference type="InterPro" id="IPR025589">
    <property type="entry name" value="Toprim_C_rpt"/>
</dbReference>
<evidence type="ECO:0000256" key="6">
    <source>
        <dbReference type="ARBA" id="ARBA00023125"/>
    </source>
</evidence>
<dbReference type="PRINTS" id="PR00417">
    <property type="entry name" value="PRTPISMRASEI"/>
</dbReference>
<evidence type="ECO:0000256" key="3">
    <source>
        <dbReference type="ARBA" id="ARBA00022723"/>
    </source>
</evidence>
<keyword evidence="7 8" id="KW-0413">Isomerase</keyword>
<dbReference type="GO" id="GO:0003917">
    <property type="term" value="F:DNA topoisomerase type I (single strand cut, ATP-independent) activity"/>
    <property type="evidence" value="ECO:0007669"/>
    <property type="project" value="UniProtKB-UniRule"/>
</dbReference>
<feature type="active site" description="O-(5'-phospho-DNA)-tyrosine intermediate" evidence="8">
    <location>
        <position position="290"/>
    </location>
</feature>
<evidence type="ECO:0000313" key="12">
    <source>
        <dbReference type="EMBL" id="PSL46817.1"/>
    </source>
</evidence>
<evidence type="ECO:0000256" key="8">
    <source>
        <dbReference type="HAMAP-Rule" id="MF_00952"/>
    </source>
</evidence>
<dbReference type="PANTHER" id="PTHR42785:SF1">
    <property type="entry name" value="DNA TOPOISOMERASE"/>
    <property type="match status" value="1"/>
</dbReference>
<feature type="site" description="Interaction with DNA" evidence="8">
    <location>
        <position position="139"/>
    </location>
</feature>
<evidence type="ECO:0000256" key="5">
    <source>
        <dbReference type="ARBA" id="ARBA00023029"/>
    </source>
</evidence>
<dbReference type="EMBL" id="PYAW01000003">
    <property type="protein sequence ID" value="PSL46817.1"/>
    <property type="molecule type" value="Genomic_DNA"/>
</dbReference>
<feature type="site" description="Interaction with DNA" evidence="8">
    <location>
        <position position="482"/>
    </location>
</feature>
<dbReference type="InterPro" id="IPR003602">
    <property type="entry name" value="Topo_IA_DNA-bd_dom"/>
</dbReference>
<dbReference type="SUPFAM" id="SSF56712">
    <property type="entry name" value="Prokaryotic type I DNA topoisomerase"/>
    <property type="match status" value="1"/>
</dbReference>
<comment type="caution">
    <text evidence="8">Lacks conserved residue(s) required for the propagation of feature annotation.</text>
</comment>
<feature type="site" description="Interaction with DNA" evidence="8">
    <location>
        <position position="140"/>
    </location>
</feature>
<dbReference type="CDD" id="cd00186">
    <property type="entry name" value="TOP1Ac"/>
    <property type="match status" value="1"/>
</dbReference>
<dbReference type="Gene3D" id="1.10.290.10">
    <property type="entry name" value="Topoisomerase I, domain 4"/>
    <property type="match status" value="1"/>
</dbReference>
<feature type="site" description="Interaction with DNA" evidence="8">
    <location>
        <position position="143"/>
    </location>
</feature>
<evidence type="ECO:0000256" key="7">
    <source>
        <dbReference type="ARBA" id="ARBA00023235"/>
    </source>
</evidence>
<evidence type="ECO:0000256" key="4">
    <source>
        <dbReference type="ARBA" id="ARBA00022842"/>
    </source>
</evidence>
<dbReference type="Pfam" id="PF13368">
    <property type="entry name" value="Toprim_C_rpt"/>
    <property type="match status" value="3"/>
</dbReference>
<dbReference type="RefSeq" id="WP_106529569.1">
    <property type="nucleotide sequence ID" value="NZ_PYAW01000003.1"/>
</dbReference>
<evidence type="ECO:0000256" key="1">
    <source>
        <dbReference type="ARBA" id="ARBA00000213"/>
    </source>
</evidence>
<dbReference type="HAMAP" id="MF_00952">
    <property type="entry name" value="Topoisom_1_prok"/>
    <property type="match status" value="1"/>
</dbReference>
<gene>
    <name evidence="8" type="primary">topA</name>
    <name evidence="12" type="ORF">CLV51_103800</name>
</gene>
<dbReference type="Gene3D" id="3.40.50.140">
    <property type="match status" value="1"/>
</dbReference>
<dbReference type="Gene3D" id="2.70.20.10">
    <property type="entry name" value="Topoisomerase I, domain 3"/>
    <property type="match status" value="1"/>
</dbReference>
<dbReference type="Pfam" id="PF01751">
    <property type="entry name" value="Toprim"/>
    <property type="match status" value="1"/>
</dbReference>
<dbReference type="InterPro" id="IPR013826">
    <property type="entry name" value="Topo_IA_cen_sub3"/>
</dbReference>
<dbReference type="PROSITE" id="PS00396">
    <property type="entry name" value="TOPO_IA_1"/>
    <property type="match status" value="1"/>
</dbReference>
<evidence type="ECO:0000256" key="9">
    <source>
        <dbReference type="SAM" id="MobiDB-lite"/>
    </source>
</evidence>
<dbReference type="OrthoDB" id="9804262at2"/>
<dbReference type="InterPro" id="IPR003601">
    <property type="entry name" value="Topo_IA_2"/>
</dbReference>
<feature type="domain" description="Toprim" evidence="10">
    <location>
        <begin position="3"/>
        <end position="113"/>
    </location>
</feature>
<proteinExistence type="inferred from homology"/>
<dbReference type="InterPro" id="IPR013497">
    <property type="entry name" value="Topo_IA_cen"/>
</dbReference>
<dbReference type="Pfam" id="PF01131">
    <property type="entry name" value="Topoisom_bac"/>
    <property type="match status" value="1"/>
</dbReference>
<feature type="region of interest" description="Disordered" evidence="9">
    <location>
        <begin position="410"/>
        <end position="429"/>
    </location>
</feature>
<accession>A0A2P8HKS4</accession>
<dbReference type="InterPro" id="IPR013824">
    <property type="entry name" value="Topo_IA_cen_sub1"/>
</dbReference>
<protein>
    <recommendedName>
        <fullName evidence="8">DNA topoisomerase 1</fullName>
        <ecNumber evidence="8">5.6.2.1</ecNumber>
    </recommendedName>
    <alternativeName>
        <fullName evidence="8">DNA topoisomerase I</fullName>
    </alternativeName>
</protein>
<feature type="compositionally biased region" description="Acidic residues" evidence="9">
    <location>
        <begin position="410"/>
        <end position="421"/>
    </location>
</feature>
<dbReference type="GO" id="GO:0006265">
    <property type="term" value="P:DNA topological change"/>
    <property type="evidence" value="ECO:0007669"/>
    <property type="project" value="UniProtKB-UniRule"/>
</dbReference>
<dbReference type="InterPro" id="IPR000380">
    <property type="entry name" value="Topo_IA"/>
</dbReference>
<comment type="caution">
    <text evidence="12">The sequence shown here is derived from an EMBL/GenBank/DDBJ whole genome shotgun (WGS) entry which is preliminary data.</text>
</comment>
<evidence type="ECO:0000259" key="11">
    <source>
        <dbReference type="PROSITE" id="PS52039"/>
    </source>
</evidence>
<dbReference type="InterPro" id="IPR006171">
    <property type="entry name" value="TOPRIM_dom"/>
</dbReference>
<evidence type="ECO:0000256" key="2">
    <source>
        <dbReference type="ARBA" id="ARBA00009446"/>
    </source>
</evidence>
<reference evidence="12 13" key="1">
    <citation type="submission" date="2018-03" db="EMBL/GenBank/DDBJ databases">
        <title>Genomic Encyclopedia of Archaeal and Bacterial Type Strains, Phase II (KMG-II): from individual species to whole genera.</title>
        <authorList>
            <person name="Goeker M."/>
        </authorList>
    </citation>
    <scope>NUCLEOTIDE SEQUENCE [LARGE SCALE GENOMIC DNA]</scope>
    <source>
        <strain evidence="12 13">DSM 24859</strain>
    </source>
</reference>
<evidence type="ECO:0000313" key="13">
    <source>
        <dbReference type="Proteomes" id="UP000240971"/>
    </source>
</evidence>
<comment type="catalytic activity">
    <reaction evidence="1 8">
        <text>ATP-independent breakage of single-stranded DNA, followed by passage and rejoining.</text>
        <dbReference type="EC" id="5.6.2.1"/>
    </reaction>
</comment>
<feature type="region of interest" description="Interaction with DNA" evidence="8">
    <location>
        <begin position="165"/>
        <end position="170"/>
    </location>
</feature>
<dbReference type="InterPro" id="IPR013825">
    <property type="entry name" value="Topo_IA_cen_sub2"/>
</dbReference>
<dbReference type="NCBIfam" id="TIGR01051">
    <property type="entry name" value="topA_bact"/>
    <property type="match status" value="1"/>
</dbReference>
<dbReference type="GO" id="GO:0003677">
    <property type="term" value="F:DNA binding"/>
    <property type="evidence" value="ECO:0007669"/>
    <property type="project" value="UniProtKB-KW"/>
</dbReference>
<dbReference type="PROSITE" id="PS52039">
    <property type="entry name" value="TOPO_IA_2"/>
    <property type="match status" value="1"/>
</dbReference>
<dbReference type="InterPro" id="IPR028612">
    <property type="entry name" value="Topoisom_1_IA"/>
</dbReference>
<keyword evidence="4" id="KW-0460">Magnesium</keyword>
<organism evidence="12 13">
    <name type="scientific">Chitinophaga niastensis</name>
    <dbReference type="NCBI Taxonomy" id="536980"/>
    <lineage>
        <taxon>Bacteria</taxon>
        <taxon>Pseudomonadati</taxon>
        <taxon>Bacteroidota</taxon>
        <taxon>Chitinophagia</taxon>
        <taxon>Chitinophagales</taxon>
        <taxon>Chitinophagaceae</taxon>
        <taxon>Chitinophaga</taxon>
    </lineage>
</organism>
<comment type="subunit">
    <text evidence="8">Monomer.</text>
</comment>
<dbReference type="GO" id="GO:0046872">
    <property type="term" value="F:metal ion binding"/>
    <property type="evidence" value="ECO:0007669"/>
    <property type="project" value="UniProtKB-KW"/>
</dbReference>
<dbReference type="CDD" id="cd03363">
    <property type="entry name" value="TOPRIM_TopoIA_TopoI"/>
    <property type="match status" value="1"/>
</dbReference>
<keyword evidence="5 8" id="KW-0799">Topoisomerase</keyword>
<dbReference type="SMART" id="SM00493">
    <property type="entry name" value="TOPRIM"/>
    <property type="match status" value="1"/>
</dbReference>
<dbReference type="PANTHER" id="PTHR42785">
    <property type="entry name" value="DNA TOPOISOMERASE, TYPE IA, CORE"/>
    <property type="match status" value="1"/>
</dbReference>
<feature type="domain" description="Topo IA-type catalytic" evidence="11">
    <location>
        <begin position="129"/>
        <end position="582"/>
    </location>
</feature>
<dbReference type="InterPro" id="IPR034149">
    <property type="entry name" value="TOPRIM_TopoI"/>
</dbReference>
<dbReference type="PROSITE" id="PS50880">
    <property type="entry name" value="TOPRIM"/>
    <property type="match status" value="1"/>
</dbReference>
<dbReference type="AlphaFoldDB" id="A0A2P8HKS4"/>
<feature type="site" description="Interaction with DNA" evidence="8">
    <location>
        <position position="292"/>
    </location>
</feature>
<dbReference type="InterPro" id="IPR005733">
    <property type="entry name" value="TopoI_bac-type"/>
</dbReference>
<name>A0A2P8HKS4_CHINA</name>
<dbReference type="InterPro" id="IPR023406">
    <property type="entry name" value="Topo_IA_AS"/>
</dbReference>
<dbReference type="Gene3D" id="1.10.460.10">
    <property type="entry name" value="Topoisomerase I, domain 2"/>
    <property type="match status" value="2"/>
</dbReference>
<comment type="function">
    <text evidence="8">Releases the supercoiling and torsional tension of DNA, which is introduced during the DNA replication and transcription, by transiently cleaving and rejoining one strand of the DNA duplex. Introduces a single-strand break via transesterification at a target site in duplex DNA. The scissile phosphodiester is attacked by the catalytic tyrosine of the enzyme, resulting in the formation of a DNA-(5'-phosphotyrosyl)-enzyme intermediate and the expulsion of a 3'-OH DNA strand. The free DNA strand then undergoes passage around the unbroken strand, thus removing DNA supercoils. Finally, in the religation step, the DNA 3'-OH attacks the covalent intermediate to expel the active-site tyrosine and restore the DNA phosphodiester backbone.</text>
</comment>
<dbReference type="SMART" id="SM00437">
    <property type="entry name" value="TOP1Ac"/>
    <property type="match status" value="1"/>
</dbReference>
<sequence>MAKNLVIVESPAKAKTIEKILGKDFEVKSCFGHIRDLEKDDMGIDIENNFKPKYVIPEDKEKVVKELKKLAKDTDEVWLATDEDREGEAISWHLCEVLNLDPATTKRIVFHEITKPAIENAVLHPRTLDMDRVNAQQARRILDRIVGFELSPVLWRKMSMRNSLSAGRVQSVAVRLIVEREREINTFNSVSTFKVEAYFTGKDINGKSISFKADGPGRFKTAEDAEKFLEQCKRAAYTVKDIQVKPGKKSPAAPFTTSTLQQEASRKLGYSVSKTMLLAQKLYESGNITYMRTDSVSLSDTAIGEIEKAIKTSFGDRYHQHRKFKNKNESAQEAHEAIRPTYMENTTVDDSDTRKLYELIWKRTIASQMSDAELEKTIAKIDISTNHEELTASGEVLKFDGFLKVYMESHDDEDESEEDAQEGSLPPLAVKQSLDLKEMKATERFSRPAPRYTEASLVKKLEELGIGRPSTYAPTITTIQKRNYVEKRDKEGIKRDYRILSLKADEITKVTEAENTGAEKSKLFPTDLGMIVTDFLNQYFNNVMDYGFTAKIEGEFDEIASGKKVWNNMLKEFYFPFHKDVENTLENAERVKGERPLGTDAASGKPIVARMGRYGPMIQIGSVEDEEKPRFAKLKATQSIETITMDEAMELFKLPRNLGQFEGSDVIVNIGRFGPYAQHDKKFYSLKKEMDPYTVELDEVAPLIAEKRTAKDERTIQIFEKEKIQVLKGPYGPYIKQGLKNYKIPKEKIDNAATLTVEEAKAIIEEAKANPPKKKAPPRKKKAE</sequence>
<feature type="site" description="Interaction with DNA" evidence="8">
    <location>
        <position position="33"/>
    </location>
</feature>
<keyword evidence="3" id="KW-0479">Metal-binding</keyword>
<comment type="similarity">
    <text evidence="2 8">Belongs to the type IA topoisomerase family.</text>
</comment>
<evidence type="ECO:0000259" key="10">
    <source>
        <dbReference type="PROSITE" id="PS50880"/>
    </source>
</evidence>
<keyword evidence="6 8" id="KW-0238">DNA-binding</keyword>
<keyword evidence="13" id="KW-1185">Reference proteome</keyword>
<dbReference type="InterPro" id="IPR023405">
    <property type="entry name" value="Topo_IA_core_domain"/>
</dbReference>
<feature type="site" description="Interaction with DNA" evidence="8">
    <location>
        <position position="155"/>
    </location>
</feature>